<reference evidence="1 2" key="1">
    <citation type="journal article" date="2019" name="Commun. Biol.">
        <title>The bagworm genome reveals a unique fibroin gene that provides high tensile strength.</title>
        <authorList>
            <person name="Kono N."/>
            <person name="Nakamura H."/>
            <person name="Ohtoshi R."/>
            <person name="Tomita M."/>
            <person name="Numata K."/>
            <person name="Arakawa K."/>
        </authorList>
    </citation>
    <scope>NUCLEOTIDE SEQUENCE [LARGE SCALE GENOMIC DNA]</scope>
</reference>
<dbReference type="OrthoDB" id="441278at2759"/>
<evidence type="ECO:0000313" key="1">
    <source>
        <dbReference type="EMBL" id="GBP88678.1"/>
    </source>
</evidence>
<evidence type="ECO:0000313" key="2">
    <source>
        <dbReference type="Proteomes" id="UP000299102"/>
    </source>
</evidence>
<dbReference type="Proteomes" id="UP000299102">
    <property type="component" value="Unassembled WGS sequence"/>
</dbReference>
<dbReference type="EMBL" id="BGZK01001950">
    <property type="protein sequence ID" value="GBP88678.1"/>
    <property type="molecule type" value="Genomic_DNA"/>
</dbReference>
<dbReference type="AlphaFoldDB" id="A0A4C1ZLP1"/>
<gene>
    <name evidence="1" type="ORF">EVAR_21783_1</name>
</gene>
<protein>
    <submittedName>
        <fullName evidence="1">Uncharacterized protein</fullName>
    </submittedName>
</protein>
<sequence length="98" mass="10505">MSSDDELMIALIEMASGMVKLNVHCKEMQNIVCDVTVTSLSQNAGDAKLLHVGVTCDGCEQPIIDIDISAHSVLILTCAQVVKQLAFTLIIVWCCAPS</sequence>
<proteinExistence type="predicted"/>
<organism evidence="1 2">
    <name type="scientific">Eumeta variegata</name>
    <name type="common">Bagworm moth</name>
    <name type="synonym">Eumeta japonica</name>
    <dbReference type="NCBI Taxonomy" id="151549"/>
    <lineage>
        <taxon>Eukaryota</taxon>
        <taxon>Metazoa</taxon>
        <taxon>Ecdysozoa</taxon>
        <taxon>Arthropoda</taxon>
        <taxon>Hexapoda</taxon>
        <taxon>Insecta</taxon>
        <taxon>Pterygota</taxon>
        <taxon>Neoptera</taxon>
        <taxon>Endopterygota</taxon>
        <taxon>Lepidoptera</taxon>
        <taxon>Glossata</taxon>
        <taxon>Ditrysia</taxon>
        <taxon>Tineoidea</taxon>
        <taxon>Psychidae</taxon>
        <taxon>Oiketicinae</taxon>
        <taxon>Eumeta</taxon>
    </lineage>
</organism>
<comment type="caution">
    <text evidence="1">The sequence shown here is derived from an EMBL/GenBank/DDBJ whole genome shotgun (WGS) entry which is preliminary data.</text>
</comment>
<accession>A0A4C1ZLP1</accession>
<name>A0A4C1ZLP1_EUMVA</name>
<keyword evidence="2" id="KW-1185">Reference proteome</keyword>